<evidence type="ECO:0000313" key="1">
    <source>
        <dbReference type="EMBL" id="CAF1335585.1"/>
    </source>
</evidence>
<dbReference type="SMART" id="SM00028">
    <property type="entry name" value="TPR"/>
    <property type="match status" value="3"/>
</dbReference>
<dbReference type="OrthoDB" id="2942533at2759"/>
<comment type="caution">
    <text evidence="2">The sequence shown here is derived from an EMBL/GenBank/DDBJ whole genome shotgun (WGS) entry which is preliminary data.</text>
</comment>
<dbReference type="Proteomes" id="UP000682733">
    <property type="component" value="Unassembled WGS sequence"/>
</dbReference>
<dbReference type="Pfam" id="PF08238">
    <property type="entry name" value="Sel1"/>
    <property type="match status" value="7"/>
</dbReference>
<dbReference type="PANTHER" id="PTHR43628">
    <property type="entry name" value="ACTIVATOR OF C KINASE PROTEIN 1-RELATED"/>
    <property type="match status" value="1"/>
</dbReference>
<gene>
    <name evidence="2" type="ORF">GPM918_LOCUS36760</name>
    <name evidence="1" type="ORF">OVA965_LOCUS30094</name>
    <name evidence="4" type="ORF">SRO942_LOCUS37508</name>
    <name evidence="3" type="ORF">TMI583_LOCUS30889</name>
</gene>
<protein>
    <submittedName>
        <fullName evidence="2">Uncharacterized protein</fullName>
    </submittedName>
</protein>
<evidence type="ECO:0000313" key="5">
    <source>
        <dbReference type="Proteomes" id="UP000663829"/>
    </source>
</evidence>
<dbReference type="PANTHER" id="PTHR43628:SF1">
    <property type="entry name" value="CHITIN SYNTHASE REGULATORY FACTOR 2-RELATED"/>
    <property type="match status" value="1"/>
</dbReference>
<proteinExistence type="predicted"/>
<dbReference type="EMBL" id="CAJOBC010088081">
    <property type="protein sequence ID" value="CAF4364331.1"/>
    <property type="molecule type" value="Genomic_DNA"/>
</dbReference>
<reference evidence="2" key="1">
    <citation type="submission" date="2021-02" db="EMBL/GenBank/DDBJ databases">
        <authorList>
            <person name="Nowell W R."/>
        </authorList>
    </citation>
    <scope>NUCLEOTIDE SEQUENCE</scope>
</reference>
<evidence type="ECO:0000313" key="4">
    <source>
        <dbReference type="EMBL" id="CAF4364331.1"/>
    </source>
</evidence>
<keyword evidence="5" id="KW-1185">Reference proteome</keyword>
<dbReference type="SUPFAM" id="SSF81901">
    <property type="entry name" value="HCP-like"/>
    <property type="match status" value="2"/>
</dbReference>
<name>A0A815TBE7_9BILA</name>
<dbReference type="InterPro" id="IPR052945">
    <property type="entry name" value="Mitotic_Regulator"/>
</dbReference>
<dbReference type="SUPFAM" id="SSF48452">
    <property type="entry name" value="TPR-like"/>
    <property type="match status" value="2"/>
</dbReference>
<organism evidence="2 5">
    <name type="scientific">Didymodactylos carnosus</name>
    <dbReference type="NCBI Taxonomy" id="1234261"/>
    <lineage>
        <taxon>Eukaryota</taxon>
        <taxon>Metazoa</taxon>
        <taxon>Spiralia</taxon>
        <taxon>Gnathifera</taxon>
        <taxon>Rotifera</taxon>
        <taxon>Eurotatoria</taxon>
        <taxon>Bdelloidea</taxon>
        <taxon>Philodinida</taxon>
        <taxon>Philodinidae</taxon>
        <taxon>Didymodactylos</taxon>
    </lineage>
</organism>
<accession>A0A815TBE7</accession>
<dbReference type="EMBL" id="CAJOBA010043279">
    <property type="protein sequence ID" value="CAF4146883.1"/>
    <property type="molecule type" value="Genomic_DNA"/>
</dbReference>
<sequence>MIKIVKRSIHIRNVIAHQNQYNTLEEYEHAIETLIQLASLISQPDVVEEIRSLIRTIDNDTLPASPDSLSDSTFKSNVAWQQLKEQGNMCFSNKQWTQAMNFYSEAIHLDSKQAVLYSNRALCEINLKKYQLAREDAEDAIDLDNKQIKYFRVLSEALMGLELYSEAKGICNEGLKINPCDEILLVRSRDCSAFIAIQQTDQNARIDPETYAQQAMKMSLSEHMAKCNNLTPKPSDVRIMTDMSEMMEVYQTNNIVNTAHKHRDGLFGTPKDEHKAMKLYDEASKRGSAEGLYNLSLFYERGLGGLVRDFVLSFECMEKAALQKAYHSVMGQIFPNIGVAEAENGLGNVYRLGKGRDIDLKKAVKWYLKSAEHGCPQGQNNLGFVLRNGLGIKEDLQTARHWYQQAAEQGLTESELNYAEFLEAGFGGPVDLKLAEVYYKKAAKQGQPRAMKGLQDLERSMSTTSTKAKKCLSTQISSKDPHALFLLGSNYHTGQGGVEKSLFLAEQYWKTAAELGHAELNSPSLKIKISAEKGSGIAQGRLSQLFAFGHGCLRDEKQAARWAQRATCQGVRLMFKYVRDAEPKKINIEGLIRCGKEICDFESTLDLSTEGVTIHERFERLLRSLFKGSQKGMELVSNFSTLNSFLLAPAPSHIAPLPSTDKWLPELPKRAAQGSVTARNILQAFDIVMNAKRYLSTGQVDDALCLFREAFRYHDRVIPDLSTFLSAAEEKLKENPNNSNAMYVVARKFNRSTLEQVKYLERCVELHPLEADFHQLLACCYGFAGDSQWAFFARASGL</sequence>
<dbReference type="Gene3D" id="1.25.40.10">
    <property type="entry name" value="Tetratricopeptide repeat domain"/>
    <property type="match status" value="2"/>
</dbReference>
<dbReference type="Proteomes" id="UP000681722">
    <property type="component" value="Unassembled WGS sequence"/>
</dbReference>
<dbReference type="InterPro" id="IPR006597">
    <property type="entry name" value="Sel1-like"/>
</dbReference>
<dbReference type="EMBL" id="CAJNOK010021658">
    <property type="protein sequence ID" value="CAF1335585.1"/>
    <property type="molecule type" value="Genomic_DNA"/>
</dbReference>
<dbReference type="InterPro" id="IPR011990">
    <property type="entry name" value="TPR-like_helical_dom_sf"/>
</dbReference>
<dbReference type="SMART" id="SM00671">
    <property type="entry name" value="SEL1"/>
    <property type="match status" value="7"/>
</dbReference>
<evidence type="ECO:0000313" key="2">
    <source>
        <dbReference type="EMBL" id="CAF1502771.1"/>
    </source>
</evidence>
<dbReference type="Proteomes" id="UP000663829">
    <property type="component" value="Unassembled WGS sequence"/>
</dbReference>
<dbReference type="AlphaFoldDB" id="A0A815TBE7"/>
<dbReference type="Proteomes" id="UP000677228">
    <property type="component" value="Unassembled WGS sequence"/>
</dbReference>
<dbReference type="InterPro" id="IPR019734">
    <property type="entry name" value="TPR_rpt"/>
</dbReference>
<dbReference type="EMBL" id="CAJNOQ010022560">
    <property type="protein sequence ID" value="CAF1502771.1"/>
    <property type="molecule type" value="Genomic_DNA"/>
</dbReference>
<evidence type="ECO:0000313" key="3">
    <source>
        <dbReference type="EMBL" id="CAF4146883.1"/>
    </source>
</evidence>